<protein>
    <submittedName>
        <fullName evidence="2">Methyltransferase family protein</fullName>
    </submittedName>
</protein>
<dbReference type="InterPro" id="IPR029063">
    <property type="entry name" value="SAM-dependent_MTases_sf"/>
</dbReference>
<keyword evidence="3" id="KW-1185">Reference proteome</keyword>
<dbReference type="SUPFAM" id="SSF53335">
    <property type="entry name" value="S-adenosyl-L-methionine-dependent methyltransferases"/>
    <property type="match status" value="1"/>
</dbReference>
<dbReference type="Gene3D" id="3.40.50.150">
    <property type="entry name" value="Vaccinia Virus protein VP39"/>
    <property type="match status" value="1"/>
</dbReference>
<organism evidence="2 3">
    <name type="scientific">Edaphobacter aggregans</name>
    <dbReference type="NCBI Taxonomy" id="570835"/>
    <lineage>
        <taxon>Bacteria</taxon>
        <taxon>Pseudomonadati</taxon>
        <taxon>Acidobacteriota</taxon>
        <taxon>Terriglobia</taxon>
        <taxon>Terriglobales</taxon>
        <taxon>Acidobacteriaceae</taxon>
        <taxon>Edaphobacter</taxon>
    </lineage>
</organism>
<dbReference type="RefSeq" id="WP_125487151.1">
    <property type="nucleotide sequence ID" value="NZ_RSDW01000001.1"/>
</dbReference>
<dbReference type="CDD" id="cd02440">
    <property type="entry name" value="AdoMet_MTases"/>
    <property type="match status" value="1"/>
</dbReference>
<evidence type="ECO:0000313" key="2">
    <source>
        <dbReference type="EMBL" id="RSL18854.1"/>
    </source>
</evidence>
<feature type="domain" description="Methyltransferase" evidence="1">
    <location>
        <begin position="25"/>
        <end position="111"/>
    </location>
</feature>
<sequence length="174" mass="19494">MKITEATALIRTPLIEWARPQSWCDLGSGSGTFTVALAQLLAPGSTIYAVDLDRRTLEGIPDQHDGVEIRKIVGDLQSSSLRLPPVDGILMANTLHFIQEQQALLRRLVSVADCFLIVEYERPRPNRWGPYPVGFERLRQLFSEAGVERVERLATRPSLFGGTMYSALAGRFRR</sequence>
<dbReference type="AlphaFoldDB" id="A0A428MPK9"/>
<dbReference type="Proteomes" id="UP000269669">
    <property type="component" value="Unassembled WGS sequence"/>
</dbReference>
<dbReference type="EMBL" id="RSDW01000001">
    <property type="protein sequence ID" value="RSL18854.1"/>
    <property type="molecule type" value="Genomic_DNA"/>
</dbReference>
<reference evidence="2 3" key="1">
    <citation type="submission" date="2018-12" db="EMBL/GenBank/DDBJ databases">
        <title>Sequencing of bacterial isolates from soil warming experiment in Harvard Forest, Massachusetts, USA.</title>
        <authorList>
            <person name="Deangelis K."/>
        </authorList>
    </citation>
    <scope>NUCLEOTIDE SEQUENCE [LARGE SCALE GENOMIC DNA]</scope>
    <source>
        <strain evidence="2 3">EB153</strain>
    </source>
</reference>
<comment type="caution">
    <text evidence="2">The sequence shown here is derived from an EMBL/GenBank/DDBJ whole genome shotgun (WGS) entry which is preliminary data.</text>
</comment>
<dbReference type="GO" id="GO:0008168">
    <property type="term" value="F:methyltransferase activity"/>
    <property type="evidence" value="ECO:0007669"/>
    <property type="project" value="UniProtKB-KW"/>
</dbReference>
<accession>A0A428MPK9</accession>
<proteinExistence type="predicted"/>
<evidence type="ECO:0000313" key="3">
    <source>
        <dbReference type="Proteomes" id="UP000269669"/>
    </source>
</evidence>
<keyword evidence="2" id="KW-0808">Transferase</keyword>
<gene>
    <name evidence="2" type="ORF">EDE15_4459</name>
</gene>
<evidence type="ECO:0000259" key="1">
    <source>
        <dbReference type="Pfam" id="PF13649"/>
    </source>
</evidence>
<dbReference type="OrthoDB" id="9795634at2"/>
<dbReference type="InterPro" id="IPR041698">
    <property type="entry name" value="Methyltransf_25"/>
</dbReference>
<keyword evidence="2" id="KW-0489">Methyltransferase</keyword>
<name>A0A428MPK9_9BACT</name>
<dbReference type="GO" id="GO:0032259">
    <property type="term" value="P:methylation"/>
    <property type="evidence" value="ECO:0007669"/>
    <property type="project" value="UniProtKB-KW"/>
</dbReference>
<dbReference type="Pfam" id="PF13649">
    <property type="entry name" value="Methyltransf_25"/>
    <property type="match status" value="1"/>
</dbReference>